<sequence length="313" mass="34303">MDLTGIHHLTAITARAADNNRFYTDTLGLRRVKKTVNQDDTSAYHLFYADGAGSPGTDITFFDWPATPERRGTNAITRTGLRVDPDSLDFWAARLADAGLNHGGVTTLDGRSSLDFDDPEGQRLRLVAAESTGAHPWDNSPVAAEHQIRGLGPITISVPELAPTEAMLTRVMNMRRVRDYASPDGQGQVHVFEMGEGGAAAELHVAVQPGLPTARQGAGAVHHVAFRVPDVEAIHGWTERLKEFRVPSSGEVERFYFRSLYFREPGGVLFELATDGPGFDVDEPFETMGQSLSLPPFLEDRRAEIEAKLKPLD</sequence>
<dbReference type="PANTHER" id="PTHR36110">
    <property type="entry name" value="RING-CLEAVING DIOXYGENASE MHQE-RELATED"/>
    <property type="match status" value="1"/>
</dbReference>
<evidence type="ECO:0000313" key="3">
    <source>
        <dbReference type="Proteomes" id="UP001203945"/>
    </source>
</evidence>
<organism evidence="2 3">
    <name type="scientific">Paracoccus albicereus</name>
    <dbReference type="NCBI Taxonomy" id="2922394"/>
    <lineage>
        <taxon>Bacteria</taxon>
        <taxon>Pseudomonadati</taxon>
        <taxon>Pseudomonadota</taxon>
        <taxon>Alphaproteobacteria</taxon>
        <taxon>Rhodobacterales</taxon>
        <taxon>Paracoccaceae</taxon>
        <taxon>Paracoccus</taxon>
    </lineage>
</organism>
<dbReference type="RefSeq" id="WP_255330938.1">
    <property type="nucleotide sequence ID" value="NZ_JAKZEU010000006.1"/>
</dbReference>
<dbReference type="Pfam" id="PF00903">
    <property type="entry name" value="Glyoxalase"/>
    <property type="match status" value="2"/>
</dbReference>
<reference evidence="2 3" key="1">
    <citation type="submission" date="2022-03" db="EMBL/GenBank/DDBJ databases">
        <authorList>
            <person name="He Y."/>
        </authorList>
    </citation>
    <scope>NUCLEOTIDE SEQUENCE [LARGE SCALE GENOMIC DNA]</scope>
    <source>
        <strain evidence="2 3">TK19116</strain>
    </source>
</reference>
<feature type="domain" description="VOC" evidence="1">
    <location>
        <begin position="5"/>
        <end position="129"/>
    </location>
</feature>
<keyword evidence="3" id="KW-1185">Reference proteome</keyword>
<keyword evidence="2" id="KW-0560">Oxidoreductase</keyword>
<dbReference type="Gene3D" id="3.10.180.10">
    <property type="entry name" value="2,3-Dihydroxybiphenyl 1,2-Dioxygenase, domain 1"/>
    <property type="match status" value="2"/>
</dbReference>
<dbReference type="EMBL" id="JAKZEU010000006">
    <property type="protein sequence ID" value="MCQ0971933.1"/>
    <property type="molecule type" value="Genomic_DNA"/>
</dbReference>
<dbReference type="InterPro" id="IPR029068">
    <property type="entry name" value="Glyas_Bleomycin-R_OHBP_Dase"/>
</dbReference>
<comment type="caution">
    <text evidence="2">The sequence shown here is derived from an EMBL/GenBank/DDBJ whole genome shotgun (WGS) entry which is preliminary data.</text>
</comment>
<keyword evidence="2" id="KW-0223">Dioxygenase</keyword>
<evidence type="ECO:0000313" key="2">
    <source>
        <dbReference type="EMBL" id="MCQ0971933.1"/>
    </source>
</evidence>
<dbReference type="PANTHER" id="PTHR36110:SF4">
    <property type="entry name" value="RING-CLEAVING DIOXYGENASE MHQA-RELATED"/>
    <property type="match status" value="1"/>
</dbReference>
<dbReference type="GO" id="GO:0051213">
    <property type="term" value="F:dioxygenase activity"/>
    <property type="evidence" value="ECO:0007669"/>
    <property type="project" value="UniProtKB-KW"/>
</dbReference>
<dbReference type="Proteomes" id="UP001203945">
    <property type="component" value="Unassembled WGS sequence"/>
</dbReference>
<dbReference type="InterPro" id="IPR004360">
    <property type="entry name" value="Glyas_Fos-R_dOase_dom"/>
</dbReference>
<evidence type="ECO:0000259" key="1">
    <source>
        <dbReference type="PROSITE" id="PS51819"/>
    </source>
</evidence>
<dbReference type="CDD" id="cd08347">
    <property type="entry name" value="PcpA_C_like"/>
    <property type="match status" value="1"/>
</dbReference>
<dbReference type="InterPro" id="IPR052537">
    <property type="entry name" value="Extradiol_RC_dioxygenase"/>
</dbReference>
<protein>
    <submittedName>
        <fullName evidence="2">Ring-cleaving dioxygenase</fullName>
    </submittedName>
</protein>
<dbReference type="InterPro" id="IPR037523">
    <property type="entry name" value="VOC_core"/>
</dbReference>
<accession>A0ABT1MUC6</accession>
<dbReference type="PROSITE" id="PS51819">
    <property type="entry name" value="VOC"/>
    <property type="match status" value="2"/>
</dbReference>
<dbReference type="SUPFAM" id="SSF54593">
    <property type="entry name" value="Glyoxalase/Bleomycin resistance protein/Dihydroxybiphenyl dioxygenase"/>
    <property type="match status" value="1"/>
</dbReference>
<gene>
    <name evidence="2" type="ORF">MLD63_16035</name>
</gene>
<proteinExistence type="predicted"/>
<name>A0ABT1MUC6_9RHOB</name>
<feature type="domain" description="VOC" evidence="1">
    <location>
        <begin position="150"/>
        <end position="275"/>
    </location>
</feature>